<dbReference type="AlphaFoldDB" id="A0A6J7E8X3"/>
<name>A0A6J7E8X3_9ZZZZ</name>
<evidence type="ECO:0000313" key="1">
    <source>
        <dbReference type="EMBL" id="CAB4877735.1"/>
    </source>
</evidence>
<proteinExistence type="predicted"/>
<dbReference type="EMBL" id="CAFBLN010000069">
    <property type="protein sequence ID" value="CAB4877735.1"/>
    <property type="molecule type" value="Genomic_DNA"/>
</dbReference>
<protein>
    <submittedName>
        <fullName evidence="1">Unannotated protein</fullName>
    </submittedName>
</protein>
<gene>
    <name evidence="1" type="ORF">UFOPK3381_01166</name>
</gene>
<sequence length="63" mass="6680">MGIGEGNHLTGVAGIRDDFLVARECGVEDELPCRYATFGLIPSGIPLKGGAVFQYENCGLTLH</sequence>
<organism evidence="1">
    <name type="scientific">freshwater metagenome</name>
    <dbReference type="NCBI Taxonomy" id="449393"/>
    <lineage>
        <taxon>unclassified sequences</taxon>
        <taxon>metagenomes</taxon>
        <taxon>ecological metagenomes</taxon>
    </lineage>
</organism>
<accession>A0A6J7E8X3</accession>
<reference evidence="1" key="1">
    <citation type="submission" date="2020-05" db="EMBL/GenBank/DDBJ databases">
        <authorList>
            <person name="Chiriac C."/>
            <person name="Salcher M."/>
            <person name="Ghai R."/>
            <person name="Kavagutti S V."/>
        </authorList>
    </citation>
    <scope>NUCLEOTIDE SEQUENCE</scope>
</reference>